<dbReference type="EMBL" id="AP024718">
    <property type="protein sequence ID" value="BCX88422.1"/>
    <property type="molecule type" value="Genomic_DNA"/>
</dbReference>
<accession>A0AAU9C4J9</accession>
<dbReference type="Proteomes" id="UP001321450">
    <property type="component" value="Chromosome"/>
</dbReference>
<keyword evidence="2" id="KW-1185">Reference proteome</keyword>
<evidence type="ECO:0008006" key="3">
    <source>
        <dbReference type="Google" id="ProtNLM"/>
    </source>
</evidence>
<dbReference type="AlphaFoldDB" id="A0AAU9C4J9"/>
<dbReference type="KEGG" id="meiy:MIN45_P0791"/>
<proteinExistence type="predicted"/>
<name>A0AAU9C4J9_9GAMM</name>
<gene>
    <name evidence="1" type="ORF">MIN45_P0791</name>
</gene>
<dbReference type="InterPro" id="IPR008969">
    <property type="entry name" value="CarboxyPept-like_regulatory"/>
</dbReference>
<evidence type="ECO:0000313" key="1">
    <source>
        <dbReference type="EMBL" id="BCX88422.1"/>
    </source>
</evidence>
<sequence length="165" mass="17318">MKPFFWLIFILGLALGGCSEDNGSATGRGPTTIKGLVSDDNGPVPLAVIEATDEQGRLLATTDADASGHFEITIPATAPYPLLLVARLPDNKQLLAVVTSNQVVEQDISPYTDLVVKSARQLGGLTPENIAKAAGAAINMRPSQGGKRSSTGFKGDLTKQYGGWH</sequence>
<dbReference type="RefSeq" id="WP_286293537.1">
    <property type="nucleotide sequence ID" value="NZ_AP024718.1"/>
</dbReference>
<evidence type="ECO:0000313" key="2">
    <source>
        <dbReference type="Proteomes" id="UP001321450"/>
    </source>
</evidence>
<protein>
    <recommendedName>
        <fullName evidence="3">Carboxypeptidase regulatory-like domain-containing protein</fullName>
    </recommendedName>
</protein>
<dbReference type="PROSITE" id="PS51257">
    <property type="entry name" value="PROKAR_LIPOPROTEIN"/>
    <property type="match status" value="1"/>
</dbReference>
<dbReference type="SUPFAM" id="SSF49464">
    <property type="entry name" value="Carboxypeptidase regulatory domain-like"/>
    <property type="match status" value="1"/>
</dbReference>
<organism evidence="1 2">
    <name type="scientific">Methylomarinovum tepidoasis</name>
    <dbReference type="NCBI Taxonomy" id="2840183"/>
    <lineage>
        <taxon>Bacteria</taxon>
        <taxon>Pseudomonadati</taxon>
        <taxon>Pseudomonadota</taxon>
        <taxon>Gammaproteobacteria</taxon>
        <taxon>Methylococcales</taxon>
        <taxon>Methylothermaceae</taxon>
        <taxon>Methylomarinovum</taxon>
    </lineage>
</organism>
<reference evidence="2" key="1">
    <citation type="journal article" date="2024" name="Int. J. Syst. Evol. Microbiol.">
        <title>Methylomarinovum tepidoasis sp. nov., a moderately thermophilic methanotroph of the family Methylothermaceae isolated from a deep-sea hydrothermal field.</title>
        <authorList>
            <person name="Hirayama H."/>
            <person name="Takaki Y."/>
            <person name="Abe M."/>
            <person name="Miyazaki M."/>
            <person name="Uematsu K."/>
            <person name="Matsui Y."/>
            <person name="Takai K."/>
        </authorList>
    </citation>
    <scope>NUCLEOTIDE SEQUENCE [LARGE SCALE GENOMIC DNA]</scope>
    <source>
        <strain evidence="2">IN45</strain>
    </source>
</reference>